<sequence length="91" mass="9976">MHSQPCQSGTCALWPDCLGRDGRCEHILLTSPSVPLGWDGRLNPRFCRGRSIFCMLRPGFVTSPTPRPILATPFFGIAATKSTKLLATCKK</sequence>
<dbReference type="Proteomes" id="UP000784294">
    <property type="component" value="Unassembled WGS sequence"/>
</dbReference>
<organism evidence="1 2">
    <name type="scientific">Protopolystoma xenopodis</name>
    <dbReference type="NCBI Taxonomy" id="117903"/>
    <lineage>
        <taxon>Eukaryota</taxon>
        <taxon>Metazoa</taxon>
        <taxon>Spiralia</taxon>
        <taxon>Lophotrochozoa</taxon>
        <taxon>Platyhelminthes</taxon>
        <taxon>Monogenea</taxon>
        <taxon>Polyopisthocotylea</taxon>
        <taxon>Polystomatidea</taxon>
        <taxon>Polystomatidae</taxon>
        <taxon>Protopolystoma</taxon>
    </lineage>
</organism>
<dbReference type="AlphaFoldDB" id="A0A448WX81"/>
<accession>A0A448WX81</accession>
<reference evidence="1" key="1">
    <citation type="submission" date="2018-11" db="EMBL/GenBank/DDBJ databases">
        <authorList>
            <consortium name="Pathogen Informatics"/>
        </authorList>
    </citation>
    <scope>NUCLEOTIDE SEQUENCE</scope>
</reference>
<protein>
    <submittedName>
        <fullName evidence="1">Uncharacterized protein</fullName>
    </submittedName>
</protein>
<name>A0A448WX81_9PLAT</name>
<evidence type="ECO:0000313" key="2">
    <source>
        <dbReference type="Proteomes" id="UP000784294"/>
    </source>
</evidence>
<gene>
    <name evidence="1" type="ORF">PXEA_LOCUS15996</name>
</gene>
<comment type="caution">
    <text evidence="1">The sequence shown here is derived from an EMBL/GenBank/DDBJ whole genome shotgun (WGS) entry which is preliminary data.</text>
</comment>
<dbReference type="EMBL" id="CAAALY010057121">
    <property type="protein sequence ID" value="VEL22556.1"/>
    <property type="molecule type" value="Genomic_DNA"/>
</dbReference>
<evidence type="ECO:0000313" key="1">
    <source>
        <dbReference type="EMBL" id="VEL22556.1"/>
    </source>
</evidence>
<keyword evidence="2" id="KW-1185">Reference proteome</keyword>
<proteinExistence type="predicted"/>